<proteinExistence type="predicted"/>
<feature type="compositionally biased region" description="Basic and acidic residues" evidence="1">
    <location>
        <begin position="239"/>
        <end position="256"/>
    </location>
</feature>
<protein>
    <recommendedName>
        <fullName evidence="2">DUF7918 domain-containing protein</fullName>
    </recommendedName>
</protein>
<dbReference type="STRING" id="1890683.A0A427YUG4"/>
<evidence type="ECO:0000313" key="3">
    <source>
        <dbReference type="EMBL" id="RSH94689.1"/>
    </source>
</evidence>
<name>A0A427YUG4_9TREE</name>
<feature type="region of interest" description="Disordered" evidence="1">
    <location>
        <begin position="196"/>
        <end position="222"/>
    </location>
</feature>
<dbReference type="EMBL" id="RSCD01000002">
    <property type="protein sequence ID" value="RSH94689.1"/>
    <property type="molecule type" value="Genomic_DNA"/>
</dbReference>
<dbReference type="OrthoDB" id="3364132at2759"/>
<reference evidence="3 4" key="1">
    <citation type="submission" date="2018-11" db="EMBL/GenBank/DDBJ databases">
        <title>Genome sequence of Saitozyma podzolica DSM 27192.</title>
        <authorList>
            <person name="Aliyu H."/>
            <person name="Gorte O."/>
            <person name="Ochsenreither K."/>
        </authorList>
    </citation>
    <scope>NUCLEOTIDE SEQUENCE [LARGE SCALE GENOMIC DNA]</scope>
    <source>
        <strain evidence="3 4">DSM 27192</strain>
    </source>
</reference>
<keyword evidence="4" id="KW-1185">Reference proteome</keyword>
<dbReference type="AlphaFoldDB" id="A0A427YUG4"/>
<dbReference type="InterPro" id="IPR057678">
    <property type="entry name" value="DUF7918"/>
</dbReference>
<gene>
    <name evidence="3" type="ORF">EHS25_004494</name>
</gene>
<feature type="domain" description="DUF7918" evidence="2">
    <location>
        <begin position="18"/>
        <end position="136"/>
    </location>
</feature>
<sequence length="263" mass="29938">MKLKGDFDGWEIWIEDKQGVRLNEYQHKHVPGTALDPPRGKCYLECKEGQEFTVVIEKPLGWGPAAPQDCVRPRLYADGRKMTSKLLKRHDNRAVLSHAKEMRGGQWFASTFKFASIDLTENLHEAKQSRKVLKNLEKGMIGHTVAAGESIAVSLSELAPAFTATNPSKPDHRVVFKYRSKGILMAKRVIKHQVTATVTRERKRRESAETMDQESASTRRAKRIKELEVELASLRNPPIKKEKRLEELSRTTRDNPIDLTADE</sequence>
<comment type="caution">
    <text evidence="3">The sequence shown here is derived from an EMBL/GenBank/DDBJ whole genome shotgun (WGS) entry which is preliminary data.</text>
</comment>
<accession>A0A427YUG4</accession>
<dbReference type="Proteomes" id="UP000279259">
    <property type="component" value="Unassembled WGS sequence"/>
</dbReference>
<dbReference type="Pfam" id="PF25534">
    <property type="entry name" value="DUF7918"/>
    <property type="match status" value="1"/>
</dbReference>
<organism evidence="3 4">
    <name type="scientific">Saitozyma podzolica</name>
    <dbReference type="NCBI Taxonomy" id="1890683"/>
    <lineage>
        <taxon>Eukaryota</taxon>
        <taxon>Fungi</taxon>
        <taxon>Dikarya</taxon>
        <taxon>Basidiomycota</taxon>
        <taxon>Agaricomycotina</taxon>
        <taxon>Tremellomycetes</taxon>
        <taxon>Tremellales</taxon>
        <taxon>Trimorphomycetaceae</taxon>
        <taxon>Saitozyma</taxon>
    </lineage>
</organism>
<evidence type="ECO:0000256" key="1">
    <source>
        <dbReference type="SAM" id="MobiDB-lite"/>
    </source>
</evidence>
<feature type="region of interest" description="Disordered" evidence="1">
    <location>
        <begin position="235"/>
        <end position="263"/>
    </location>
</feature>
<evidence type="ECO:0000259" key="2">
    <source>
        <dbReference type="Pfam" id="PF25534"/>
    </source>
</evidence>
<evidence type="ECO:0000313" key="4">
    <source>
        <dbReference type="Proteomes" id="UP000279259"/>
    </source>
</evidence>